<dbReference type="InterPro" id="IPR007145">
    <property type="entry name" value="MAP65_Ase1_PRC1"/>
</dbReference>
<sequence>MDTSYLSSQVSTIIDELHGLFDEIGVPSRERESRESELFAALSETLHNQVRLVATEKDDLTEEAHRIITTIKQMEASLEDDKDHLEYESDDDLKLHKERFEQVKKLVQALESYSSHLEPSYIQIELPPTSPDASVPPTFDLSNNYVSDLDDEFTRVYEEYNRRVALVKATAENIIQLWAELGTPQAQTDSAIVKYYRDAPEQLGLHEDDISRLRMKQSKLLDEKKGREKRLRDLRTTVEALWVKLGVEEPERKRFLNSNRGCGMRQINEFEDELSRLNELKRQNLHLFVEDARYKLQELWDDVYSDALLEAHEQEIERLEALKEQRAPTLALIDEHQSLVKDRDDLQSVIARCQSPHDAWPEGRKAKIEKGFGKIGRKNTDAPLWFMENHTLINSKLPMQKPAPGPRSKTPAGPPPNTMKPPPKTIAKAGTLGRSNSAPRPTPPNRSDSKTPTAGGTLKRHQSSASVSAASGMRSPSRLPNRIPLSSLNLPNSPERNRRAESIRPESRQATSTIRGKMGPPPSRAPPPKMRELFEPPPPSAPSTQTYYRNESFASSGSSVRPISPEDVFEAPPKSKERPQSFQDLRSSTRSNFSQSLTYGSAPPASSRQHSITSNVSETEPEEDTNEDYFARLRAARANRYTPDDEPPQFRGSATVNSSMMKKQKGYPLYKGPAGTSLVMIDCAPVLYLEVKLTGLMKMLLKWIVRFFFFNKIGTVGVFGFFNQVISFNLSITGSNSLDRFHFL</sequence>
<feature type="compositionally biased region" description="Polar residues" evidence="1">
    <location>
        <begin position="542"/>
        <end position="561"/>
    </location>
</feature>
<evidence type="ECO:0000313" key="4">
    <source>
        <dbReference type="Proteomes" id="UP000322873"/>
    </source>
</evidence>
<feature type="compositionally biased region" description="Polar residues" evidence="1">
    <location>
        <begin position="484"/>
        <end position="494"/>
    </location>
</feature>
<dbReference type="PANTHER" id="PTHR19321:SF41">
    <property type="entry name" value="FASCETTO-RELATED"/>
    <property type="match status" value="1"/>
</dbReference>
<proteinExistence type="predicted"/>
<evidence type="ECO:0000256" key="2">
    <source>
        <dbReference type="SAM" id="Phobius"/>
    </source>
</evidence>
<evidence type="ECO:0000313" key="3">
    <source>
        <dbReference type="EMBL" id="KAA8567823.1"/>
    </source>
</evidence>
<dbReference type="GO" id="GO:0051256">
    <property type="term" value="P:mitotic spindle midzone assembly"/>
    <property type="evidence" value="ECO:0007669"/>
    <property type="project" value="TreeGrafter"/>
</dbReference>
<name>A0A5M9JHK3_MONFR</name>
<keyword evidence="2" id="KW-0472">Membrane</keyword>
<dbReference type="GO" id="GO:0008017">
    <property type="term" value="F:microtubule binding"/>
    <property type="evidence" value="ECO:0007669"/>
    <property type="project" value="InterPro"/>
</dbReference>
<feature type="compositionally biased region" description="Pro residues" evidence="1">
    <location>
        <begin position="412"/>
        <end position="424"/>
    </location>
</feature>
<dbReference type="PANTHER" id="PTHR19321">
    <property type="entry name" value="PROTEIN REGULATOR OF CYTOKINESIS 1 PRC1-RELATED"/>
    <property type="match status" value="1"/>
</dbReference>
<feature type="compositionally biased region" description="Polar residues" evidence="1">
    <location>
        <begin position="580"/>
        <end position="618"/>
    </location>
</feature>
<dbReference type="EMBL" id="VICG01000010">
    <property type="protein sequence ID" value="KAA8567823.1"/>
    <property type="molecule type" value="Genomic_DNA"/>
</dbReference>
<dbReference type="Pfam" id="PF03999">
    <property type="entry name" value="MAP65_ASE1"/>
    <property type="match status" value="1"/>
</dbReference>
<dbReference type="AlphaFoldDB" id="A0A5M9JHK3"/>
<accession>A0A5M9JHK3</accession>
<feature type="compositionally biased region" description="Basic and acidic residues" evidence="1">
    <location>
        <begin position="495"/>
        <end position="507"/>
    </location>
</feature>
<feature type="transmembrane region" description="Helical" evidence="2">
    <location>
        <begin position="703"/>
        <end position="722"/>
    </location>
</feature>
<feature type="compositionally biased region" description="Pro residues" evidence="1">
    <location>
        <begin position="519"/>
        <end position="528"/>
    </location>
</feature>
<feature type="region of interest" description="Disordered" evidence="1">
    <location>
        <begin position="396"/>
        <end position="626"/>
    </location>
</feature>
<evidence type="ECO:0000256" key="1">
    <source>
        <dbReference type="SAM" id="MobiDB-lite"/>
    </source>
</evidence>
<keyword evidence="4" id="KW-1185">Reference proteome</keyword>
<reference evidence="3 4" key="1">
    <citation type="submission" date="2019-06" db="EMBL/GenBank/DDBJ databases">
        <title>Genome Sequence of the Brown Rot Fungal Pathogen Monilinia fructicola.</title>
        <authorList>
            <person name="De Miccolis Angelini R.M."/>
            <person name="Landi L."/>
            <person name="Abate D."/>
            <person name="Pollastro S."/>
            <person name="Romanazzi G."/>
            <person name="Faretra F."/>
        </authorList>
    </citation>
    <scope>NUCLEOTIDE SEQUENCE [LARGE SCALE GENOMIC DNA]</scope>
    <source>
        <strain evidence="3 4">Mfrc123</strain>
    </source>
</reference>
<dbReference type="GO" id="GO:1990023">
    <property type="term" value="C:mitotic spindle midzone"/>
    <property type="evidence" value="ECO:0007669"/>
    <property type="project" value="TreeGrafter"/>
</dbReference>
<gene>
    <name evidence="3" type="ORF">EYC84_008277</name>
</gene>
<dbReference type="GO" id="GO:0005737">
    <property type="term" value="C:cytoplasm"/>
    <property type="evidence" value="ECO:0007669"/>
    <property type="project" value="TreeGrafter"/>
</dbReference>
<dbReference type="Proteomes" id="UP000322873">
    <property type="component" value="Unassembled WGS sequence"/>
</dbReference>
<keyword evidence="2" id="KW-1133">Transmembrane helix</keyword>
<comment type="caution">
    <text evidence="3">The sequence shown here is derived from an EMBL/GenBank/DDBJ whole genome shotgun (WGS) entry which is preliminary data.</text>
</comment>
<keyword evidence="2" id="KW-0812">Transmembrane</keyword>
<organism evidence="3 4">
    <name type="scientific">Monilinia fructicola</name>
    <name type="common">Brown rot fungus</name>
    <name type="synonym">Ciboria fructicola</name>
    <dbReference type="NCBI Taxonomy" id="38448"/>
    <lineage>
        <taxon>Eukaryota</taxon>
        <taxon>Fungi</taxon>
        <taxon>Dikarya</taxon>
        <taxon>Ascomycota</taxon>
        <taxon>Pezizomycotina</taxon>
        <taxon>Leotiomycetes</taxon>
        <taxon>Helotiales</taxon>
        <taxon>Sclerotiniaceae</taxon>
        <taxon>Monilinia</taxon>
    </lineage>
</organism>
<protein>
    <submittedName>
        <fullName evidence="3">Uncharacterized protein</fullName>
    </submittedName>
</protein>
<dbReference type="VEuPathDB" id="FungiDB:MFRU_010g00840"/>